<evidence type="ECO:0000256" key="1">
    <source>
        <dbReference type="SAM" id="MobiDB-lite"/>
    </source>
</evidence>
<evidence type="ECO:0000313" key="2">
    <source>
        <dbReference type="EMBL" id="KFD51186.1"/>
    </source>
</evidence>
<name>A0A085M1U0_9BILA</name>
<organism evidence="2 3">
    <name type="scientific">Trichuris suis</name>
    <name type="common">pig whipworm</name>
    <dbReference type="NCBI Taxonomy" id="68888"/>
    <lineage>
        <taxon>Eukaryota</taxon>
        <taxon>Metazoa</taxon>
        <taxon>Ecdysozoa</taxon>
        <taxon>Nematoda</taxon>
        <taxon>Enoplea</taxon>
        <taxon>Dorylaimia</taxon>
        <taxon>Trichinellida</taxon>
        <taxon>Trichuridae</taxon>
        <taxon>Trichuris</taxon>
    </lineage>
</organism>
<dbReference type="AlphaFoldDB" id="A0A085M1U0"/>
<reference evidence="2 3" key="1">
    <citation type="journal article" date="2014" name="Nat. Genet.">
        <title>Genome and transcriptome of the porcine whipworm Trichuris suis.</title>
        <authorList>
            <person name="Jex A.R."/>
            <person name="Nejsum P."/>
            <person name="Schwarz E.M."/>
            <person name="Hu L."/>
            <person name="Young N.D."/>
            <person name="Hall R.S."/>
            <person name="Korhonen P.K."/>
            <person name="Liao S."/>
            <person name="Thamsborg S."/>
            <person name="Xia J."/>
            <person name="Xu P."/>
            <person name="Wang S."/>
            <person name="Scheerlinck J.P."/>
            <person name="Hofmann A."/>
            <person name="Sternberg P.W."/>
            <person name="Wang J."/>
            <person name="Gasser R.B."/>
        </authorList>
    </citation>
    <scope>NUCLEOTIDE SEQUENCE [LARGE SCALE GENOMIC DNA]</scope>
    <source>
        <strain evidence="2">DCEP-RM93M</strain>
    </source>
</reference>
<gene>
    <name evidence="2" type="ORF">M513_07950</name>
</gene>
<proteinExistence type="predicted"/>
<accession>A0A085M1U0</accession>
<feature type="region of interest" description="Disordered" evidence="1">
    <location>
        <begin position="85"/>
        <end position="112"/>
    </location>
</feature>
<dbReference type="Proteomes" id="UP000030764">
    <property type="component" value="Unassembled WGS sequence"/>
</dbReference>
<sequence length="200" mass="22410">MALVTQLMTWTRFARRRQRPTESLEEFADDLRKLGRRAGRSDLDMHGQFLGGMLDQEIQANVLKADMKSFAEAVRTAKHFHAVHRDAEEMQSCQASDSSGRHENKESSNGSQGALEAEIWRLENRIAELQLPAASNPVSISRDILSPRLAAMTCFVCGGKDTWRVTVLNVQGRKLMFSRQTKGVADYVSQSKNDMLKPSG</sequence>
<dbReference type="EMBL" id="KL363242">
    <property type="protein sequence ID" value="KFD51186.1"/>
    <property type="molecule type" value="Genomic_DNA"/>
</dbReference>
<keyword evidence="3" id="KW-1185">Reference proteome</keyword>
<evidence type="ECO:0000313" key="3">
    <source>
        <dbReference type="Proteomes" id="UP000030764"/>
    </source>
</evidence>
<protein>
    <submittedName>
        <fullName evidence="2">Uncharacterized protein</fullName>
    </submittedName>
</protein>